<dbReference type="GO" id="GO:0003677">
    <property type="term" value="F:DNA binding"/>
    <property type="evidence" value="ECO:0007669"/>
    <property type="project" value="InterPro"/>
</dbReference>
<protein>
    <recommendedName>
        <fullName evidence="1">HTH luxR-type domain-containing protein</fullName>
    </recommendedName>
</protein>
<evidence type="ECO:0000313" key="2">
    <source>
        <dbReference type="EMBL" id="GLI43686.1"/>
    </source>
</evidence>
<dbReference type="Proteomes" id="UP001144313">
    <property type="component" value="Unassembled WGS sequence"/>
</dbReference>
<dbReference type="RefSeq" id="WP_270116783.1">
    <property type="nucleotide sequence ID" value="NZ_BAAAOL010000017.1"/>
</dbReference>
<dbReference type="AlphaFoldDB" id="A0A9W6GAW7"/>
<organism evidence="2 3">
    <name type="scientific">Glycomyces algeriensis</name>
    <dbReference type="NCBI Taxonomy" id="256037"/>
    <lineage>
        <taxon>Bacteria</taxon>
        <taxon>Bacillati</taxon>
        <taxon>Actinomycetota</taxon>
        <taxon>Actinomycetes</taxon>
        <taxon>Glycomycetales</taxon>
        <taxon>Glycomycetaceae</taxon>
        <taxon>Glycomyces</taxon>
    </lineage>
</organism>
<keyword evidence="3" id="KW-1185">Reference proteome</keyword>
<name>A0A9W6GAW7_9ACTN</name>
<gene>
    <name evidence="2" type="ORF">GALLR39Z86_35360</name>
</gene>
<evidence type="ECO:0000259" key="1">
    <source>
        <dbReference type="SMART" id="SM00421"/>
    </source>
</evidence>
<dbReference type="EMBL" id="BSDT01000001">
    <property type="protein sequence ID" value="GLI43686.1"/>
    <property type="molecule type" value="Genomic_DNA"/>
</dbReference>
<feature type="domain" description="HTH luxR-type" evidence="1">
    <location>
        <begin position="108"/>
        <end position="165"/>
    </location>
</feature>
<proteinExistence type="predicted"/>
<evidence type="ECO:0000313" key="3">
    <source>
        <dbReference type="Proteomes" id="UP001144313"/>
    </source>
</evidence>
<dbReference type="SUPFAM" id="SSF46894">
    <property type="entry name" value="C-terminal effector domain of the bipartite response regulators"/>
    <property type="match status" value="1"/>
</dbReference>
<sequence>MTGEQVPLHVVGATGDADAIVRRCAAAGWSAHRGFALLEPAWDLAERHLVCHGQIGDDHTASQAVLAAARGAGIVAVATGALALSLAADLRRIGPLGLTPGKAEAADGLDLDAEQRALLGRLAAGSTIAAAAEAEFVSLRTANRRIAAARQSLGVKTTREAVMIYIKHARD</sequence>
<accession>A0A9W6GAW7</accession>
<dbReference type="InterPro" id="IPR036388">
    <property type="entry name" value="WH-like_DNA-bd_sf"/>
</dbReference>
<dbReference type="SMART" id="SM00421">
    <property type="entry name" value="HTH_LUXR"/>
    <property type="match status" value="1"/>
</dbReference>
<dbReference type="GO" id="GO:0006355">
    <property type="term" value="P:regulation of DNA-templated transcription"/>
    <property type="evidence" value="ECO:0007669"/>
    <property type="project" value="InterPro"/>
</dbReference>
<dbReference type="InterPro" id="IPR000792">
    <property type="entry name" value="Tscrpt_reg_LuxR_C"/>
</dbReference>
<comment type="caution">
    <text evidence="2">The sequence shown here is derived from an EMBL/GenBank/DDBJ whole genome shotgun (WGS) entry which is preliminary data.</text>
</comment>
<dbReference type="Gene3D" id="1.10.10.10">
    <property type="entry name" value="Winged helix-like DNA-binding domain superfamily/Winged helix DNA-binding domain"/>
    <property type="match status" value="1"/>
</dbReference>
<dbReference type="InterPro" id="IPR016032">
    <property type="entry name" value="Sig_transdc_resp-reg_C-effctor"/>
</dbReference>
<reference evidence="2" key="1">
    <citation type="submission" date="2022-12" db="EMBL/GenBank/DDBJ databases">
        <title>Reference genome sequencing for broad-spectrum identification of bacterial and archaeal isolates by mass spectrometry.</title>
        <authorList>
            <person name="Sekiguchi Y."/>
            <person name="Tourlousse D.M."/>
        </authorList>
    </citation>
    <scope>NUCLEOTIDE SEQUENCE</scope>
    <source>
        <strain evidence="2">LLR39Z86</strain>
    </source>
</reference>